<dbReference type="AlphaFoldDB" id="A0A6P4I4H1"/>
<proteinExistence type="inferred from homology"/>
<evidence type="ECO:0000313" key="6">
    <source>
        <dbReference type="RefSeq" id="XP_017018774.1"/>
    </source>
</evidence>
<accession>A0A6P4I4H1</accession>
<dbReference type="OMA" id="QAVIQGC"/>
<dbReference type="PANTHER" id="PTHR10188:SF6">
    <property type="entry name" value="N(4)-(BETA-N-ACETYLGLUCOSAMINYL)-L-ASPARAGINASE"/>
    <property type="match status" value="1"/>
</dbReference>
<feature type="chain" id="PRO_5027937271" evidence="4">
    <location>
        <begin position="22"/>
        <end position="388"/>
    </location>
</feature>
<dbReference type="CDD" id="cd04513">
    <property type="entry name" value="Glycosylasparaginase"/>
    <property type="match status" value="1"/>
</dbReference>
<name>A0A6P4I4H1_DROKI</name>
<organism evidence="5 6">
    <name type="scientific">Drosophila kikkawai</name>
    <name type="common">Fruit fly</name>
    <dbReference type="NCBI Taxonomy" id="30033"/>
    <lineage>
        <taxon>Eukaryota</taxon>
        <taxon>Metazoa</taxon>
        <taxon>Ecdysozoa</taxon>
        <taxon>Arthropoda</taxon>
        <taxon>Hexapoda</taxon>
        <taxon>Insecta</taxon>
        <taxon>Pterygota</taxon>
        <taxon>Neoptera</taxon>
        <taxon>Endopterygota</taxon>
        <taxon>Diptera</taxon>
        <taxon>Brachycera</taxon>
        <taxon>Muscomorpha</taxon>
        <taxon>Ephydroidea</taxon>
        <taxon>Drosophilidae</taxon>
        <taxon>Drosophila</taxon>
        <taxon>Sophophora</taxon>
    </lineage>
</organism>
<dbReference type="Proteomes" id="UP001652661">
    <property type="component" value="Chromosome 2R"/>
</dbReference>
<evidence type="ECO:0000256" key="4">
    <source>
        <dbReference type="SAM" id="SignalP"/>
    </source>
</evidence>
<evidence type="ECO:0000256" key="2">
    <source>
        <dbReference type="ARBA" id="ARBA00022729"/>
    </source>
</evidence>
<dbReference type="PANTHER" id="PTHR10188">
    <property type="entry name" value="L-ASPARAGINASE"/>
    <property type="match status" value="1"/>
</dbReference>
<dbReference type="InterPro" id="IPR029055">
    <property type="entry name" value="Ntn_hydrolases_N"/>
</dbReference>
<dbReference type="Gene3D" id="3.60.20.30">
    <property type="entry name" value="(Glycosyl)asparaginase"/>
    <property type="match status" value="1"/>
</dbReference>
<keyword evidence="3" id="KW-1015">Disulfide bond</keyword>
<dbReference type="RefSeq" id="XP_017018774.1">
    <property type="nucleotide sequence ID" value="XM_017163285.2"/>
</dbReference>
<dbReference type="Pfam" id="PF01112">
    <property type="entry name" value="Asparaginase_2"/>
    <property type="match status" value="1"/>
</dbReference>
<dbReference type="SUPFAM" id="SSF56235">
    <property type="entry name" value="N-terminal nucleophile aminohydrolases (Ntn hydrolases)"/>
    <property type="match status" value="1"/>
</dbReference>
<reference evidence="5" key="1">
    <citation type="submission" date="2025-05" db="UniProtKB">
        <authorList>
            <consortium name="RefSeq"/>
        </authorList>
    </citation>
    <scope>NUCLEOTIDE SEQUENCE [LARGE SCALE GENOMIC DNA]</scope>
    <source>
        <strain evidence="5">14028-0561.14</strain>
    </source>
</reference>
<evidence type="ECO:0000256" key="3">
    <source>
        <dbReference type="ARBA" id="ARBA00023157"/>
    </source>
</evidence>
<gene>
    <name evidence="6" type="primary">LOC108072222</name>
</gene>
<evidence type="ECO:0000313" key="5">
    <source>
        <dbReference type="Proteomes" id="UP001652661"/>
    </source>
</evidence>
<comment type="similarity">
    <text evidence="1">Belongs to the Ntn-hydrolase family.</text>
</comment>
<keyword evidence="5" id="KW-1185">Reference proteome</keyword>
<dbReference type="GO" id="GO:0005764">
    <property type="term" value="C:lysosome"/>
    <property type="evidence" value="ECO:0007669"/>
    <property type="project" value="TreeGrafter"/>
</dbReference>
<dbReference type="OrthoDB" id="188713at2759"/>
<dbReference type="InterPro" id="IPR000246">
    <property type="entry name" value="Peptidase_T2"/>
</dbReference>
<feature type="signal peptide" evidence="4">
    <location>
        <begin position="1"/>
        <end position="21"/>
    </location>
</feature>
<dbReference type="GO" id="GO:0003948">
    <property type="term" value="F:N4-(beta-N-acetylglucosaminyl)-L-asparaginase activity"/>
    <property type="evidence" value="ECO:0007669"/>
    <property type="project" value="TreeGrafter"/>
</dbReference>
<keyword evidence="2 4" id="KW-0732">Signal</keyword>
<evidence type="ECO:0000256" key="1">
    <source>
        <dbReference type="ARBA" id="ARBA00010872"/>
    </source>
</evidence>
<reference evidence="6" key="2">
    <citation type="submission" date="2025-08" db="UniProtKB">
        <authorList>
            <consortium name="RefSeq"/>
        </authorList>
    </citation>
    <scope>IDENTIFICATION</scope>
    <source>
        <strain evidence="6">14028-0561.14</strain>
        <tissue evidence="6">Whole fly</tissue>
    </source>
</reference>
<protein>
    <submittedName>
        <fullName evidence="6">L-asparaginase-like protein GG20738</fullName>
    </submittedName>
</protein>
<dbReference type="GeneID" id="108072222"/>
<sequence length="388" mass="42550">MRCSLHLLILLLPLLKSPCTVQEKTSNQENQTKKPLKTKIHPLVISTWSYRDANLQAWSVLMEGPRRTRQAVIQGCLACLHKRCGRLLAEGSSPDEAGNLTYEAAIMDGETLKFGAVAGLEGVRHAILVADSVLQYTKHSLIVGESAGIFAKSLGYQEEEPLSSPYTKEVLSEWRMQRCQPNFWRDVLPSESDNCGPYSPLAEHLLRPQPLRQEYLIQQGQHDQLAFLALDGEGRLHVASHSSGAQFRIPGRVGDSAVPGAGIYADNEVGGAVVSGDGDVLMRHLPAFLAVEALRAGQSIYQAAESVIQRMLKHNTEFNGGIVVVTRLGSYAAACAGMDEFQFVVSGGQEYQSMAREERIQCVDRKDIILEGPKGIFLRVPEKITGNT</sequence>